<dbReference type="Gene3D" id="1.10.3210.10">
    <property type="entry name" value="Hypothetical protein af1432"/>
    <property type="match status" value="1"/>
</dbReference>
<feature type="domain" description="HD/PDEase" evidence="1">
    <location>
        <begin position="29"/>
        <end position="143"/>
    </location>
</feature>
<evidence type="ECO:0000313" key="2">
    <source>
        <dbReference type="EMBL" id="MPQ44117.1"/>
    </source>
</evidence>
<reference evidence="2 3" key="1">
    <citation type="submission" date="2019-10" db="EMBL/GenBank/DDBJ databases">
        <title>The Genome Sequence of Clostridium tarantellae Isolated from Fish Brain.</title>
        <authorList>
            <person name="Bano L."/>
            <person name="Kiel M."/>
            <person name="Sales G."/>
            <person name="Doxey A.C."/>
            <person name="Mansfield M.J."/>
            <person name="Schiavone M."/>
            <person name="Rossetto O."/>
            <person name="Pirazzini M."/>
            <person name="Dobrindt U."/>
            <person name="Montecucco C."/>
        </authorList>
    </citation>
    <scope>NUCLEOTIDE SEQUENCE [LARGE SCALE GENOMIC DNA]</scope>
    <source>
        <strain evidence="2 3">DSM 3997</strain>
    </source>
</reference>
<sequence>MKKVNNIVNNFLYKEYLKKNNEYEFNREFCKHNMEHFLNMARISYIICLEKNIPIDKEIIYAIALLHDIGRWKEYKEGIPHEKASYELSGDILVQCGFNSNDITIIKDAILNHRNKYAKGINKIFYESDKLSRSCFICKSENKCKWSKEKKNMLIKY</sequence>
<evidence type="ECO:0000259" key="1">
    <source>
        <dbReference type="SMART" id="SM00471"/>
    </source>
</evidence>
<keyword evidence="3" id="KW-1185">Reference proteome</keyword>
<protein>
    <submittedName>
        <fullName evidence="2">HD domain-containing protein</fullName>
    </submittedName>
</protein>
<dbReference type="RefSeq" id="WP_152890313.1">
    <property type="nucleotide sequence ID" value="NZ_WHJC01000153.1"/>
</dbReference>
<name>A0A6I1MPQ5_9CLOT</name>
<gene>
    <name evidence="2" type="ORF">GBZ86_10125</name>
</gene>
<proteinExistence type="predicted"/>
<accession>A0A6I1MPQ5</accession>
<evidence type="ECO:0000313" key="3">
    <source>
        <dbReference type="Proteomes" id="UP000430345"/>
    </source>
</evidence>
<dbReference type="InterPro" id="IPR006674">
    <property type="entry name" value="HD_domain"/>
</dbReference>
<dbReference type="CDD" id="cd00077">
    <property type="entry name" value="HDc"/>
    <property type="match status" value="1"/>
</dbReference>
<dbReference type="OrthoDB" id="1669667at2"/>
<dbReference type="SUPFAM" id="SSF109604">
    <property type="entry name" value="HD-domain/PDEase-like"/>
    <property type="match status" value="1"/>
</dbReference>
<dbReference type="SMART" id="SM00471">
    <property type="entry name" value="HDc"/>
    <property type="match status" value="1"/>
</dbReference>
<comment type="caution">
    <text evidence="2">The sequence shown here is derived from an EMBL/GenBank/DDBJ whole genome shotgun (WGS) entry which is preliminary data.</text>
</comment>
<dbReference type="Pfam" id="PF01966">
    <property type="entry name" value="HD"/>
    <property type="match status" value="1"/>
</dbReference>
<dbReference type="InterPro" id="IPR003607">
    <property type="entry name" value="HD/PDEase_dom"/>
</dbReference>
<dbReference type="EMBL" id="WHJC01000153">
    <property type="protein sequence ID" value="MPQ44117.1"/>
    <property type="molecule type" value="Genomic_DNA"/>
</dbReference>
<dbReference type="AlphaFoldDB" id="A0A6I1MPQ5"/>
<dbReference type="Proteomes" id="UP000430345">
    <property type="component" value="Unassembled WGS sequence"/>
</dbReference>
<organism evidence="2 3">
    <name type="scientific">Clostridium tarantellae</name>
    <dbReference type="NCBI Taxonomy" id="39493"/>
    <lineage>
        <taxon>Bacteria</taxon>
        <taxon>Bacillati</taxon>
        <taxon>Bacillota</taxon>
        <taxon>Clostridia</taxon>
        <taxon>Eubacteriales</taxon>
        <taxon>Clostridiaceae</taxon>
        <taxon>Clostridium</taxon>
    </lineage>
</organism>